<keyword evidence="11" id="KW-1185">Reference proteome</keyword>
<dbReference type="EMBL" id="JBJHZY010000001">
    <property type="protein sequence ID" value="MFL0267569.1"/>
    <property type="molecule type" value="Genomic_DNA"/>
</dbReference>
<dbReference type="InterPro" id="IPR001650">
    <property type="entry name" value="Helicase_C-like"/>
</dbReference>
<dbReference type="InterPro" id="IPR027417">
    <property type="entry name" value="P-loop_NTPase"/>
</dbReference>
<keyword evidence="3 5" id="KW-0347">Helicase</keyword>
<keyword evidence="1 5" id="KW-0547">Nucleotide-binding</keyword>
<evidence type="ECO:0000256" key="2">
    <source>
        <dbReference type="ARBA" id="ARBA00022801"/>
    </source>
</evidence>
<dbReference type="PANTHER" id="PTHR47959">
    <property type="entry name" value="ATP-DEPENDENT RNA HELICASE RHLE-RELATED"/>
    <property type="match status" value="1"/>
</dbReference>
<evidence type="ECO:0000259" key="7">
    <source>
        <dbReference type="PROSITE" id="PS51192"/>
    </source>
</evidence>
<dbReference type="InterPro" id="IPR044742">
    <property type="entry name" value="DEAD/DEAH_RhlB"/>
</dbReference>
<feature type="domain" description="Helicase C-terminal" evidence="8">
    <location>
        <begin position="213"/>
        <end position="374"/>
    </location>
</feature>
<dbReference type="Proteomes" id="UP001623661">
    <property type="component" value="Unassembled WGS sequence"/>
</dbReference>
<dbReference type="InterPro" id="IPR014014">
    <property type="entry name" value="RNA_helicase_DEAD_Q_motif"/>
</dbReference>
<dbReference type="PROSITE" id="PS51192">
    <property type="entry name" value="HELICASE_ATP_BIND_1"/>
    <property type="match status" value="1"/>
</dbReference>
<comment type="similarity">
    <text evidence="5">Belongs to the DEAD box helicase family. DbpA subfamily.</text>
</comment>
<dbReference type="GO" id="GO:0004386">
    <property type="term" value="F:helicase activity"/>
    <property type="evidence" value="ECO:0007669"/>
    <property type="project" value="UniProtKB-KW"/>
</dbReference>
<accession>A0ABW8TQ26</accession>
<feature type="domain" description="Helicase ATP-binding" evidence="7">
    <location>
        <begin position="32"/>
        <end position="202"/>
    </location>
</feature>
<comment type="catalytic activity">
    <reaction evidence="5">
        <text>ATP + H2O = ADP + phosphate + H(+)</text>
        <dbReference type="Rhea" id="RHEA:13065"/>
        <dbReference type="ChEBI" id="CHEBI:15377"/>
        <dbReference type="ChEBI" id="CHEBI:15378"/>
        <dbReference type="ChEBI" id="CHEBI:30616"/>
        <dbReference type="ChEBI" id="CHEBI:43474"/>
        <dbReference type="ChEBI" id="CHEBI:456216"/>
        <dbReference type="EC" id="3.6.4.13"/>
    </reaction>
</comment>
<comment type="domain">
    <text evidence="5">Contains an N-terminal domain that binds non-specifically to RNA and a C-terminal domain that binds specifically and tightly to hairpin 92 of 23S rRNA.</text>
</comment>
<comment type="subcellular location">
    <subcellularLocation>
        <location evidence="5">Cytoplasm</location>
    </subcellularLocation>
</comment>
<dbReference type="InterPro" id="IPR012677">
    <property type="entry name" value="Nucleotide-bd_a/b_plait_sf"/>
</dbReference>
<dbReference type="InterPro" id="IPR050079">
    <property type="entry name" value="DEAD_box_RNA_helicase"/>
</dbReference>
<evidence type="ECO:0000256" key="6">
    <source>
        <dbReference type="PROSITE-ProRule" id="PRU00552"/>
    </source>
</evidence>
<sequence length="478" mass="53708">MKFEDYMLNENILKAIDLLNYKHPTEVQRQSIPLVLEGKDVIVKSQTGSGKTAAFGIPICEKIVIDEKAPQALILTPTRELCVQIKEDITNIGRLKGVRCAAIFGKQPVSMQVRELKQRVHVIAGTPGRTLDHIERGNITLDKIKFLVIDESDKMLNMGFIDQVEAIINKLPGNRQTMLFSATMPEEIRSLCEKYMVNPVEVETKSETITANSINQVLYRVNKDEKYNLLVKLLYTENPESCIIFCSTKDTTDKLSKRLQQSKFSVKELHGSIVQDERLKTMKSFKRGEFRFLVATDVAGRGIDIEDLSLIINYDVPEEKESYVHRIGRTGRAGKRGKAITFAASIEEKYLRAIEEYLNYSIPLGLIPSEENVEAAKKKFLISKNAVPKPKKDKGQLINKQISKLYIGAGRKKKIRAVDIVGAILSIEGISADNIGVIDIQENFSYVDILDGKGQIVLDDLKVSRIKGKIVKVELAVK</sequence>
<dbReference type="Gene3D" id="3.40.50.300">
    <property type="entry name" value="P-loop containing nucleotide triphosphate hydrolases"/>
    <property type="match status" value="2"/>
</dbReference>
<comment type="function">
    <text evidence="5">DEAD-box RNA helicase involved in the assembly of the 50S ribosomal subunit. Has an RNA-dependent ATPase activity, which is specific for 23S rRNA, and a 3' to 5' RNA helicase activity that uses the energy of ATP hydrolysis to destabilize and unwind short rRNA duplexes.</text>
</comment>
<feature type="domain" description="DEAD-box RNA helicase Q" evidence="9">
    <location>
        <begin position="1"/>
        <end position="29"/>
    </location>
</feature>
<evidence type="ECO:0000313" key="10">
    <source>
        <dbReference type="EMBL" id="MFL0267569.1"/>
    </source>
</evidence>
<evidence type="ECO:0000256" key="5">
    <source>
        <dbReference type="HAMAP-Rule" id="MF_00965"/>
    </source>
</evidence>
<organism evidence="10 11">
    <name type="scientific">Candidatus Clostridium radicumherbarum</name>
    <dbReference type="NCBI Taxonomy" id="3381662"/>
    <lineage>
        <taxon>Bacteria</taxon>
        <taxon>Bacillati</taxon>
        <taxon>Bacillota</taxon>
        <taxon>Clostridia</taxon>
        <taxon>Eubacteriales</taxon>
        <taxon>Clostridiaceae</taxon>
        <taxon>Clostridium</taxon>
    </lineage>
</organism>
<dbReference type="HAMAP" id="MF_00965">
    <property type="entry name" value="DEAD_helicase_DbpA"/>
    <property type="match status" value="1"/>
</dbReference>
<keyword evidence="5" id="KW-0963">Cytoplasm</keyword>
<feature type="region of interest" description="Involved in 23S rRNA binding" evidence="5">
    <location>
        <begin position="403"/>
        <end position="478"/>
    </location>
</feature>
<evidence type="ECO:0000256" key="3">
    <source>
        <dbReference type="ARBA" id="ARBA00022806"/>
    </source>
</evidence>
<dbReference type="PROSITE" id="PS51194">
    <property type="entry name" value="HELICASE_CTER"/>
    <property type="match status" value="1"/>
</dbReference>
<dbReference type="PROSITE" id="PS51195">
    <property type="entry name" value="Q_MOTIF"/>
    <property type="match status" value="1"/>
</dbReference>
<dbReference type="Pfam" id="PF03880">
    <property type="entry name" value="DbpA"/>
    <property type="match status" value="1"/>
</dbReference>
<dbReference type="Pfam" id="PF00270">
    <property type="entry name" value="DEAD"/>
    <property type="match status" value="1"/>
</dbReference>
<dbReference type="EC" id="3.6.4.13" evidence="5"/>
<evidence type="ECO:0000259" key="8">
    <source>
        <dbReference type="PROSITE" id="PS51194"/>
    </source>
</evidence>
<dbReference type="InterPro" id="IPR005580">
    <property type="entry name" value="DbpA/CsdA_RNA-bd_dom"/>
</dbReference>
<proteinExistence type="inferred from homology"/>
<keyword evidence="5" id="KW-0694">RNA-binding</keyword>
<protein>
    <recommendedName>
        <fullName evidence="5">ATP-dependent RNA helicase DbpA</fullName>
        <ecNumber evidence="5">3.6.4.13</ecNumber>
    </recommendedName>
</protein>
<dbReference type="SUPFAM" id="SSF52540">
    <property type="entry name" value="P-loop containing nucleoside triphosphate hydrolases"/>
    <property type="match status" value="1"/>
</dbReference>
<dbReference type="PANTHER" id="PTHR47959:SF1">
    <property type="entry name" value="ATP-DEPENDENT RNA HELICASE DBPA"/>
    <property type="match status" value="1"/>
</dbReference>
<evidence type="ECO:0000313" key="11">
    <source>
        <dbReference type="Proteomes" id="UP001623661"/>
    </source>
</evidence>
<keyword evidence="4 5" id="KW-0067">ATP-binding</keyword>
<dbReference type="CDD" id="cd18787">
    <property type="entry name" value="SF2_C_DEAD"/>
    <property type="match status" value="1"/>
</dbReference>
<dbReference type="InterPro" id="IPR011545">
    <property type="entry name" value="DEAD/DEAH_box_helicase_dom"/>
</dbReference>
<keyword evidence="2 5" id="KW-0378">Hydrolase</keyword>
<name>A0ABW8TQ26_9CLOT</name>
<dbReference type="InterPro" id="IPR014001">
    <property type="entry name" value="Helicase_ATP-bd"/>
</dbReference>
<dbReference type="Pfam" id="PF00271">
    <property type="entry name" value="Helicase_C"/>
    <property type="match status" value="1"/>
</dbReference>
<dbReference type="CDD" id="cd00268">
    <property type="entry name" value="DEADc"/>
    <property type="match status" value="1"/>
</dbReference>
<evidence type="ECO:0000256" key="1">
    <source>
        <dbReference type="ARBA" id="ARBA00022741"/>
    </source>
</evidence>
<dbReference type="SMART" id="SM00487">
    <property type="entry name" value="DEXDc"/>
    <property type="match status" value="1"/>
</dbReference>
<gene>
    <name evidence="5" type="primary">dbpA</name>
    <name evidence="10" type="ORF">ACJDUH_05580</name>
</gene>
<reference evidence="10 11" key="1">
    <citation type="submission" date="2024-11" db="EMBL/GenBank/DDBJ databases">
        <authorList>
            <person name="Heng Y.C."/>
            <person name="Lim A.C.H."/>
            <person name="Lee J.K.Y."/>
            <person name="Kittelmann S."/>
        </authorList>
    </citation>
    <scope>NUCLEOTIDE SEQUENCE [LARGE SCALE GENOMIC DNA]</scope>
    <source>
        <strain evidence="10 11">WILCCON 0202</strain>
    </source>
</reference>
<feature type="short sequence motif" description="Q motif" evidence="6">
    <location>
        <begin position="1"/>
        <end position="29"/>
    </location>
</feature>
<comment type="caution">
    <text evidence="10">The sequence shown here is derived from an EMBL/GenBank/DDBJ whole genome shotgun (WGS) entry which is preliminary data.</text>
</comment>
<dbReference type="RefSeq" id="WP_406764168.1">
    <property type="nucleotide sequence ID" value="NZ_JBJHZY010000001.1"/>
</dbReference>
<evidence type="ECO:0000259" key="9">
    <source>
        <dbReference type="PROSITE" id="PS51195"/>
    </source>
</evidence>
<dbReference type="SMART" id="SM00490">
    <property type="entry name" value="HELICc"/>
    <property type="match status" value="1"/>
</dbReference>
<dbReference type="InterPro" id="IPR028619">
    <property type="entry name" value="DEAD_helicase_DbpA"/>
</dbReference>
<dbReference type="Gene3D" id="3.30.70.330">
    <property type="match status" value="1"/>
</dbReference>
<evidence type="ECO:0000256" key="4">
    <source>
        <dbReference type="ARBA" id="ARBA00022840"/>
    </source>
</evidence>
<keyword evidence="5" id="KW-0690">Ribosome biogenesis</keyword>